<feature type="compositionally biased region" description="Polar residues" evidence="7">
    <location>
        <begin position="401"/>
        <end position="422"/>
    </location>
</feature>
<dbReference type="Pfam" id="PF08293">
    <property type="entry name" value="MRP-S33"/>
    <property type="match status" value="1"/>
</dbReference>
<evidence type="ECO:0000256" key="4">
    <source>
        <dbReference type="ARBA" id="ARBA00023128"/>
    </source>
</evidence>
<feature type="compositionally biased region" description="Polar residues" evidence="7">
    <location>
        <begin position="254"/>
        <end position="263"/>
    </location>
</feature>
<comment type="caution">
    <text evidence="8">The sequence shown here is derived from an EMBL/GenBank/DDBJ whole genome shotgun (WGS) entry which is preliminary data.</text>
</comment>
<dbReference type="Proteomes" id="UP001174909">
    <property type="component" value="Unassembled WGS sequence"/>
</dbReference>
<feature type="compositionally biased region" description="Low complexity" evidence="7">
    <location>
        <begin position="295"/>
        <end position="306"/>
    </location>
</feature>
<reference evidence="8" key="1">
    <citation type="submission" date="2023-03" db="EMBL/GenBank/DDBJ databases">
        <authorList>
            <person name="Steffen K."/>
            <person name="Cardenas P."/>
        </authorList>
    </citation>
    <scope>NUCLEOTIDE SEQUENCE</scope>
</reference>
<feature type="compositionally biased region" description="Polar residues" evidence="7">
    <location>
        <begin position="223"/>
        <end position="237"/>
    </location>
</feature>
<dbReference type="SUPFAM" id="SSF52047">
    <property type="entry name" value="RNI-like"/>
    <property type="match status" value="1"/>
</dbReference>
<dbReference type="InterPro" id="IPR032675">
    <property type="entry name" value="LRR_dom_sf"/>
</dbReference>
<comment type="subcellular location">
    <subcellularLocation>
        <location evidence="1">Mitochondrion</location>
    </subcellularLocation>
</comment>
<evidence type="ECO:0000256" key="3">
    <source>
        <dbReference type="ARBA" id="ARBA00022980"/>
    </source>
</evidence>
<dbReference type="Pfam" id="PF13516">
    <property type="entry name" value="LRR_6"/>
    <property type="match status" value="2"/>
</dbReference>
<dbReference type="InterPro" id="IPR001611">
    <property type="entry name" value="Leu-rich_rpt"/>
</dbReference>
<evidence type="ECO:0000256" key="5">
    <source>
        <dbReference type="ARBA" id="ARBA00023274"/>
    </source>
</evidence>
<evidence type="ECO:0000313" key="9">
    <source>
        <dbReference type="Proteomes" id="UP001174909"/>
    </source>
</evidence>
<evidence type="ECO:0000256" key="7">
    <source>
        <dbReference type="SAM" id="MobiDB-lite"/>
    </source>
</evidence>
<dbReference type="PANTHER" id="PTHR13362:SF2">
    <property type="entry name" value="SMALL RIBOSOMAL SUBUNIT PROTEIN MS33"/>
    <property type="match status" value="1"/>
</dbReference>
<feature type="region of interest" description="Disordered" evidence="7">
    <location>
        <begin position="582"/>
        <end position="731"/>
    </location>
</feature>
<keyword evidence="5" id="KW-0687">Ribonucleoprotein</keyword>
<feature type="compositionally biased region" description="Pro residues" evidence="7">
    <location>
        <begin position="643"/>
        <end position="656"/>
    </location>
</feature>
<feature type="region of interest" description="Disordered" evidence="7">
    <location>
        <begin position="504"/>
        <end position="570"/>
    </location>
</feature>
<dbReference type="SMART" id="SM00368">
    <property type="entry name" value="LRR_RI"/>
    <property type="match status" value="3"/>
</dbReference>
<dbReference type="AlphaFoldDB" id="A0AA35XKX3"/>
<feature type="compositionally biased region" description="Basic and acidic residues" evidence="7">
    <location>
        <begin position="242"/>
        <end position="253"/>
    </location>
</feature>
<evidence type="ECO:0000256" key="2">
    <source>
        <dbReference type="ARBA" id="ARBA00008970"/>
    </source>
</evidence>
<feature type="compositionally biased region" description="Low complexity" evidence="7">
    <location>
        <begin position="510"/>
        <end position="519"/>
    </location>
</feature>
<dbReference type="InterPro" id="IPR013219">
    <property type="entry name" value="Ribosomal_mS33"/>
</dbReference>
<comment type="similarity">
    <text evidence="2">Belongs to the mitochondrion-specific ribosomal protein mS33 family.</text>
</comment>
<dbReference type="EMBL" id="CASHTH010004314">
    <property type="protein sequence ID" value="CAI8055870.1"/>
    <property type="molecule type" value="Genomic_DNA"/>
</dbReference>
<sequence>MSTGMNYARRMARVRARIFGELAKKTSKEDYRVVSMFSKRPWQRDLPSWYPPISQFNTILLRLRNLGLYTDEHLDFIEKMDANRKARGKATPKKVSQSAGLSVHLRFRGNVGLVMENERLRRKHRKVQHRRDHYARLYYRCQADFDEKKWELHYARIKISELKEQLAALTLPHAAKQDQLTPTSTRSDIGLYLAPRSRPHHVTESHHHPGHSHTLHPHKKQQHAYTDNPPSKLTIPNSIPARPDHIPHRRSESDSTSPDSGASFSPRLGTGSLGVDPLPRSHPPSSFHHTQAEVLRSSKSKSLPRSMRLHQEDEPENGVGRHMSDYPSDEEEKEIGEGLGRVGGDKRQTEGADWVTWVQQRKLSPQFDEEHGASSHTRSNHQRHHQPSGSWREEKNGESGDVNQVSDDSVATPSSPVQFKSTTPPPSIASPHARHPSFEQRLPLSQGFSLSQGASLSTIPLSPSLMHPQKVGQKRSGAHPHVHFSLSQEAYMSSPLYIRKPIFKGSIGVPSSSRPTRTRTISEGRGDFQSPYPHDVATSSPPHDQDTETSDSELEPALTQSHPQSAFRKPFPQPVYRQLSQPARLVPPVHYKMPDPTRSATESTHPRSPPSHRLPHHSLPQQFPPPLPLSYRLPHPHPSSRLHPPPPPPTSHPPSLPSSHTLTHPHSTDDTRHHPSSPSSVGVTNPGTGVDRVPQRITTAARSHATKENPAQHEEEEEEDTEDEETDGGEEGCYEGLTFEQLFNLTLKISDPKCTITKLEIADSDLGDKAAMLQLCKGLHQNTSLRELSLPNNNIGAESLGVLLQHIQHCTNIQELKLRGNNIGKGCATLIKALMEQTSLNSLILTGNEIEKHGDLLHRALPSDFTMEYDTAEGSVDSGVVVAENEHFNNSTTSLKYLHV</sequence>
<dbReference type="Gene3D" id="3.80.10.10">
    <property type="entry name" value="Ribonuclease Inhibitor"/>
    <property type="match status" value="1"/>
</dbReference>
<evidence type="ECO:0000313" key="8">
    <source>
        <dbReference type="EMBL" id="CAI8055870.1"/>
    </source>
</evidence>
<proteinExistence type="inferred from homology"/>
<dbReference type="GO" id="GO:0005840">
    <property type="term" value="C:ribosome"/>
    <property type="evidence" value="ECO:0007669"/>
    <property type="project" value="UniProtKB-KW"/>
</dbReference>
<dbReference type="GO" id="GO:1990904">
    <property type="term" value="C:ribonucleoprotein complex"/>
    <property type="evidence" value="ECO:0007669"/>
    <property type="project" value="UniProtKB-KW"/>
</dbReference>
<protein>
    <recommendedName>
        <fullName evidence="6">Small ribosomal subunit protein mS33</fullName>
    </recommendedName>
</protein>
<keyword evidence="4" id="KW-0496">Mitochondrion</keyword>
<keyword evidence="9" id="KW-1185">Reference proteome</keyword>
<keyword evidence="3 8" id="KW-0689">Ribosomal protein</keyword>
<name>A0AA35XKX3_GEOBA</name>
<dbReference type="PANTHER" id="PTHR13362">
    <property type="entry name" value="MITOCHONDRIAL RIBOSOMAL PROTEIN S33"/>
    <property type="match status" value="1"/>
</dbReference>
<organism evidence="8 9">
    <name type="scientific">Geodia barretti</name>
    <name type="common">Barrett's horny sponge</name>
    <dbReference type="NCBI Taxonomy" id="519541"/>
    <lineage>
        <taxon>Eukaryota</taxon>
        <taxon>Metazoa</taxon>
        <taxon>Porifera</taxon>
        <taxon>Demospongiae</taxon>
        <taxon>Heteroscleromorpha</taxon>
        <taxon>Tetractinellida</taxon>
        <taxon>Astrophorina</taxon>
        <taxon>Geodiidae</taxon>
        <taxon>Geodia</taxon>
    </lineage>
</organism>
<feature type="compositionally biased region" description="Acidic residues" evidence="7">
    <location>
        <begin position="714"/>
        <end position="731"/>
    </location>
</feature>
<feature type="compositionally biased region" description="Polar residues" evidence="7">
    <location>
        <begin position="676"/>
        <end position="687"/>
    </location>
</feature>
<dbReference type="GO" id="GO:0005739">
    <property type="term" value="C:mitochondrion"/>
    <property type="evidence" value="ECO:0007669"/>
    <property type="project" value="UniProtKB-SubCell"/>
</dbReference>
<feature type="compositionally biased region" description="Basic residues" evidence="7">
    <location>
        <begin position="208"/>
        <end position="222"/>
    </location>
</feature>
<feature type="region of interest" description="Disordered" evidence="7">
    <location>
        <begin position="198"/>
        <end position="435"/>
    </location>
</feature>
<accession>A0AA35XKX3</accession>
<evidence type="ECO:0000256" key="1">
    <source>
        <dbReference type="ARBA" id="ARBA00004173"/>
    </source>
</evidence>
<gene>
    <name evidence="8" type="ORF">GBAR_LOCUS30461</name>
</gene>
<evidence type="ECO:0000256" key="6">
    <source>
        <dbReference type="ARBA" id="ARBA00035132"/>
    </source>
</evidence>